<sequence>MESVCDFFMRKQSVIIDNYTFRMHYRATTFLLLVFATFIAVGQFLGDPIDCSIVEKDELQDVGNYDTSYRSDIPSHFGPLQNGGKAVGSHQVDTAMLDTFCWVHSTFTYPPAIRMPPDAVTNNHTDHVPHPDLIPVLQYPGLLPSLGPVKAQPRYHNYYKWIPLFLFMQAVTFYFPRFLWKIWEGGKVKGLTDQLHTTVIEEPIIIQKKRHLLEYFNRNIHRQHYYAFKFFFCEIVNLINVIMQIFITDKFLGYQFLSYGSRVVQFRDEPSYLDSSSPVHPMDEVFPKMSRCLMYTLGSSTTLRTHNAFCVLPTNAYNDKIFLFLWFWFVILSLLSGISFFYRLATFSPSFRHRLLCSELHLVDPQAVKIVSRHCNIGDWFMLFILALNMDPDIYKEFFSDLVLKFAQTQPY</sequence>
<comment type="subcellular location">
    <subcellularLocation>
        <location evidence="1">Cell junction</location>
        <location evidence="1">Gap junction</location>
    </subcellularLocation>
    <subcellularLocation>
        <location evidence="2 12">Cell membrane</location>
        <topology evidence="2 12">Multi-pass membrane protein</topology>
    </subcellularLocation>
</comment>
<proteinExistence type="inferred from homology"/>
<keyword evidence="8 12" id="KW-1133">Transmembrane helix</keyword>
<keyword evidence="11 12" id="KW-0407">Ion channel</keyword>
<dbReference type="InterPro" id="IPR000990">
    <property type="entry name" value="Innexin"/>
</dbReference>
<keyword evidence="6" id="KW-0303">Gap junction</keyword>
<evidence type="ECO:0000256" key="10">
    <source>
        <dbReference type="ARBA" id="ARBA00023136"/>
    </source>
</evidence>
<name>A0AAV2RGZ9_MEGNR</name>
<dbReference type="EMBL" id="CAXKWB010020879">
    <property type="protein sequence ID" value="CAL4122854.1"/>
    <property type="molecule type" value="Genomic_DNA"/>
</dbReference>
<comment type="caution">
    <text evidence="12">Lacks conserved residue(s) required for the propagation of feature annotation.</text>
</comment>
<comment type="similarity">
    <text evidence="12">Belongs to the pannexin family.</text>
</comment>
<evidence type="ECO:0000256" key="6">
    <source>
        <dbReference type="ARBA" id="ARBA00022868"/>
    </source>
</evidence>
<evidence type="ECO:0000256" key="4">
    <source>
        <dbReference type="ARBA" id="ARBA00022475"/>
    </source>
</evidence>
<gene>
    <name evidence="12" type="primary">inx</name>
    <name evidence="13" type="ORF">MNOR_LOCUS23563</name>
</gene>
<dbReference type="PANTHER" id="PTHR11893">
    <property type="entry name" value="INNEXIN"/>
    <property type="match status" value="1"/>
</dbReference>
<dbReference type="AlphaFoldDB" id="A0AAV2RGZ9"/>
<keyword evidence="9 12" id="KW-0406">Ion transport</keyword>
<keyword evidence="10 12" id="KW-0472">Membrane</keyword>
<protein>
    <recommendedName>
        <fullName evidence="12">Innexin</fullName>
    </recommendedName>
</protein>
<keyword evidence="4" id="KW-1003">Cell membrane</keyword>
<reference evidence="13 14" key="1">
    <citation type="submission" date="2024-05" db="EMBL/GenBank/DDBJ databases">
        <authorList>
            <person name="Wallberg A."/>
        </authorList>
    </citation>
    <scope>NUCLEOTIDE SEQUENCE [LARGE SCALE GENOMIC DNA]</scope>
</reference>
<organism evidence="13 14">
    <name type="scientific">Meganyctiphanes norvegica</name>
    <name type="common">Northern krill</name>
    <name type="synonym">Thysanopoda norvegica</name>
    <dbReference type="NCBI Taxonomy" id="48144"/>
    <lineage>
        <taxon>Eukaryota</taxon>
        <taxon>Metazoa</taxon>
        <taxon>Ecdysozoa</taxon>
        <taxon>Arthropoda</taxon>
        <taxon>Crustacea</taxon>
        <taxon>Multicrustacea</taxon>
        <taxon>Malacostraca</taxon>
        <taxon>Eumalacostraca</taxon>
        <taxon>Eucarida</taxon>
        <taxon>Euphausiacea</taxon>
        <taxon>Euphausiidae</taxon>
        <taxon>Meganyctiphanes</taxon>
    </lineage>
</organism>
<dbReference type="GO" id="GO:0034220">
    <property type="term" value="P:monoatomic ion transmembrane transport"/>
    <property type="evidence" value="ECO:0007669"/>
    <property type="project" value="UniProtKB-KW"/>
</dbReference>
<comment type="caution">
    <text evidence="13">The sequence shown here is derived from an EMBL/GenBank/DDBJ whole genome shotgun (WGS) entry which is preliminary data.</text>
</comment>
<dbReference type="PRINTS" id="PR01262">
    <property type="entry name" value="INNEXIN"/>
</dbReference>
<dbReference type="PANTHER" id="PTHR11893:SF41">
    <property type="entry name" value="INNEXIN INX2"/>
    <property type="match status" value="1"/>
</dbReference>
<evidence type="ECO:0000256" key="2">
    <source>
        <dbReference type="ARBA" id="ARBA00004651"/>
    </source>
</evidence>
<keyword evidence="14" id="KW-1185">Reference proteome</keyword>
<feature type="transmembrane region" description="Helical" evidence="12">
    <location>
        <begin position="226"/>
        <end position="247"/>
    </location>
</feature>
<evidence type="ECO:0000256" key="9">
    <source>
        <dbReference type="ARBA" id="ARBA00023065"/>
    </source>
</evidence>
<dbReference type="GO" id="GO:0005243">
    <property type="term" value="F:gap junction channel activity"/>
    <property type="evidence" value="ECO:0007669"/>
    <property type="project" value="TreeGrafter"/>
</dbReference>
<keyword evidence="5 12" id="KW-0812">Transmembrane</keyword>
<evidence type="ECO:0000313" key="13">
    <source>
        <dbReference type="EMBL" id="CAL4122854.1"/>
    </source>
</evidence>
<evidence type="ECO:0000256" key="1">
    <source>
        <dbReference type="ARBA" id="ARBA00004610"/>
    </source>
</evidence>
<evidence type="ECO:0000256" key="5">
    <source>
        <dbReference type="ARBA" id="ARBA00022692"/>
    </source>
</evidence>
<dbReference type="GO" id="GO:0005886">
    <property type="term" value="C:plasma membrane"/>
    <property type="evidence" value="ECO:0007669"/>
    <property type="project" value="UniProtKB-SubCell"/>
</dbReference>
<feature type="transmembrane region" description="Helical" evidence="12">
    <location>
        <begin position="321"/>
        <end position="345"/>
    </location>
</feature>
<accession>A0AAV2RGZ9</accession>
<evidence type="ECO:0000256" key="8">
    <source>
        <dbReference type="ARBA" id="ARBA00022989"/>
    </source>
</evidence>
<dbReference type="Pfam" id="PF00876">
    <property type="entry name" value="Innexin"/>
    <property type="match status" value="2"/>
</dbReference>
<evidence type="ECO:0000256" key="3">
    <source>
        <dbReference type="ARBA" id="ARBA00022448"/>
    </source>
</evidence>
<dbReference type="GO" id="GO:0005921">
    <property type="term" value="C:gap junction"/>
    <property type="evidence" value="ECO:0007669"/>
    <property type="project" value="UniProtKB-SubCell"/>
</dbReference>
<comment type="function">
    <text evidence="12">Structural component of the gap junctions.</text>
</comment>
<evidence type="ECO:0000256" key="12">
    <source>
        <dbReference type="RuleBase" id="RU010713"/>
    </source>
</evidence>
<evidence type="ECO:0000313" key="14">
    <source>
        <dbReference type="Proteomes" id="UP001497623"/>
    </source>
</evidence>
<evidence type="ECO:0000256" key="11">
    <source>
        <dbReference type="ARBA" id="ARBA00023303"/>
    </source>
</evidence>
<evidence type="ECO:0000256" key="7">
    <source>
        <dbReference type="ARBA" id="ARBA00022949"/>
    </source>
</evidence>
<feature type="transmembrane region" description="Helical" evidence="12">
    <location>
        <begin position="158"/>
        <end position="180"/>
    </location>
</feature>
<dbReference type="Proteomes" id="UP001497623">
    <property type="component" value="Unassembled WGS sequence"/>
</dbReference>
<dbReference type="PROSITE" id="PS51013">
    <property type="entry name" value="PANNEXIN"/>
    <property type="match status" value="1"/>
</dbReference>
<keyword evidence="7" id="KW-0965">Cell junction</keyword>
<keyword evidence="3 12" id="KW-0813">Transport</keyword>